<proteinExistence type="predicted"/>
<feature type="region of interest" description="Disordered" evidence="1">
    <location>
        <begin position="122"/>
        <end position="391"/>
    </location>
</feature>
<sequence>MVGGVDINSLLQNGYWSSTRSKSPGPRFAAAAQTPSYAYDDYRAIPRTKYDTPPIAALRTTHLTREYPPAPIVEDEADSLAKEHGSVVSASPAEEPPHRGDVEQHPIIQVVHEHNPERRFVIVPDAPGTSDDVPSSGTKSDQKSPPAKKEAPKFSPTEEKPSYEANTRRKYDSLAPEVTEASHKPERDERDRRPTHERRRSRLENLPSIVTDFNDEGRSEERSRDLRRARSATGTSQREEDYFSPRRSSRNLATAESMLSPDVIKHSTKGRDRAYWDYSGANTPSSHHKRTKSVQPEDPHYGKTLPNQRKPVDDGGRLSATSPTMMKRHSATEVPRNTRRTSIEHYDQGRNHTEAPSSRSDLKSPSPPQLQPERESLRPRASSFRGSESLQRMVMTDARRMTGTRLLYTLKIEFPQGTMSDGVTNVAVAVNR</sequence>
<comment type="caution">
    <text evidence="2">The sequence shown here is derived from an EMBL/GenBank/DDBJ whole genome shotgun (WGS) entry which is preliminary data.</text>
</comment>
<dbReference type="RefSeq" id="XP_066662087.1">
    <property type="nucleotide sequence ID" value="XM_066816395.1"/>
</dbReference>
<feature type="compositionally biased region" description="Basic and acidic residues" evidence="1">
    <location>
        <begin position="147"/>
        <end position="172"/>
    </location>
</feature>
<feature type="compositionally biased region" description="Basic and acidic residues" evidence="1">
    <location>
        <begin position="263"/>
        <end position="275"/>
    </location>
</feature>
<feature type="compositionally biased region" description="Basic and acidic residues" evidence="1">
    <location>
        <begin position="215"/>
        <end position="228"/>
    </location>
</feature>
<organism evidence="2 3">
    <name type="scientific">Apiospora hydei</name>
    <dbReference type="NCBI Taxonomy" id="1337664"/>
    <lineage>
        <taxon>Eukaryota</taxon>
        <taxon>Fungi</taxon>
        <taxon>Dikarya</taxon>
        <taxon>Ascomycota</taxon>
        <taxon>Pezizomycotina</taxon>
        <taxon>Sordariomycetes</taxon>
        <taxon>Xylariomycetidae</taxon>
        <taxon>Amphisphaeriales</taxon>
        <taxon>Apiosporaceae</taxon>
        <taxon>Apiospora</taxon>
    </lineage>
</organism>
<dbReference type="Proteomes" id="UP001433268">
    <property type="component" value="Unassembled WGS sequence"/>
</dbReference>
<dbReference type="EMBL" id="JAQQWN010000009">
    <property type="protein sequence ID" value="KAK8065334.1"/>
    <property type="molecule type" value="Genomic_DNA"/>
</dbReference>
<evidence type="ECO:0000256" key="1">
    <source>
        <dbReference type="SAM" id="MobiDB-lite"/>
    </source>
</evidence>
<name>A0ABR1V2B3_9PEZI</name>
<feature type="compositionally biased region" description="Basic and acidic residues" evidence="1">
    <location>
        <begin position="341"/>
        <end position="353"/>
    </location>
</feature>
<feature type="compositionally biased region" description="Basic and acidic residues" evidence="1">
    <location>
        <begin position="95"/>
        <end position="104"/>
    </location>
</feature>
<reference evidence="2 3" key="1">
    <citation type="submission" date="2023-01" db="EMBL/GenBank/DDBJ databases">
        <title>Analysis of 21 Apiospora genomes using comparative genomics revels a genus with tremendous synthesis potential of carbohydrate active enzymes and secondary metabolites.</title>
        <authorList>
            <person name="Sorensen T."/>
        </authorList>
    </citation>
    <scope>NUCLEOTIDE SEQUENCE [LARGE SCALE GENOMIC DNA]</scope>
    <source>
        <strain evidence="2 3">CBS 114990</strain>
    </source>
</reference>
<evidence type="ECO:0000313" key="3">
    <source>
        <dbReference type="Proteomes" id="UP001433268"/>
    </source>
</evidence>
<feature type="region of interest" description="Disordered" evidence="1">
    <location>
        <begin position="72"/>
        <end position="105"/>
    </location>
</feature>
<evidence type="ECO:0000313" key="2">
    <source>
        <dbReference type="EMBL" id="KAK8065334.1"/>
    </source>
</evidence>
<feature type="compositionally biased region" description="Basic and acidic residues" evidence="1">
    <location>
        <begin position="180"/>
        <end position="194"/>
    </location>
</feature>
<accession>A0ABR1V2B3</accession>
<keyword evidence="3" id="KW-1185">Reference proteome</keyword>
<protein>
    <submittedName>
        <fullName evidence="2">Uncharacterized protein</fullName>
    </submittedName>
</protein>
<gene>
    <name evidence="2" type="ORF">PG997_012081</name>
</gene>
<dbReference type="GeneID" id="92049455"/>